<keyword evidence="1" id="KW-0472">Membrane</keyword>
<dbReference type="OrthoDB" id="9812426at2"/>
<dbReference type="AlphaFoldDB" id="A0A518D5J1"/>
<dbReference type="InterPro" id="IPR005532">
    <property type="entry name" value="SUMF_dom"/>
</dbReference>
<dbReference type="PANTHER" id="PTHR23150">
    <property type="entry name" value="SULFATASE MODIFYING FACTOR 1, 2"/>
    <property type="match status" value="1"/>
</dbReference>
<evidence type="ECO:0000259" key="2">
    <source>
        <dbReference type="Pfam" id="PF03781"/>
    </source>
</evidence>
<dbReference type="RefSeq" id="WP_145280253.1">
    <property type="nucleotide sequence ID" value="NZ_CP036291.1"/>
</dbReference>
<keyword evidence="1" id="KW-1133">Transmembrane helix</keyword>
<feature type="transmembrane region" description="Helical" evidence="1">
    <location>
        <begin position="17"/>
        <end position="50"/>
    </location>
</feature>
<proteinExistence type="predicted"/>
<dbReference type="GO" id="GO:0016491">
    <property type="term" value="F:oxidoreductase activity"/>
    <property type="evidence" value="ECO:0007669"/>
    <property type="project" value="UniProtKB-KW"/>
</dbReference>
<dbReference type="InterPro" id="IPR051043">
    <property type="entry name" value="Sulfatase_Mod_Factor_Kinase"/>
</dbReference>
<keyword evidence="4" id="KW-1185">Reference proteome</keyword>
<protein>
    <submittedName>
        <fullName evidence="3">Iron(II)-dependent oxidoreductase EgtB</fullName>
        <ecNumber evidence="3">1.8.-.-</ecNumber>
    </submittedName>
</protein>
<keyword evidence="3" id="KW-0560">Oxidoreductase</keyword>
<dbReference type="KEGG" id="pnd:Pla175_00970"/>
<sequence>MNAIAPAFQPIAPPAPVVISAFGVVLCFAGAWLGSPVMSAAGVAGLFMFARQAAELLRLDFPDPWRLVGWGRGARPQGGPPPAPQGGVSDADRRVAAGDIALLPETIRSTEDLIDSMLTTGRYALLLRPEVSDRLSDEQIMRAVRALDDSMSLVPGGRVLLGITADRATLGGELTGDVRLDDPSAIAEVAPCYIDRYCVTNRQYQQFVDSGGYEQLEYWLEEALPAMFDFVDQTGEPGPRDWRNGAYRSEGPTDGADLPVVGVSWYEALAYARWLGKRLPIEAEWTKAGAWPVEASPGRIAQRRYPWGESFDARRANLWCSRVGSTQSVYEYEAGASVGGVCQLVGNVWEWTATSLSELAPRGIDFPSALKTVRGGAYNTYFENQATCHFQSAEHPLSRRPNIGIRLALGMESLAAINGRVAEGAAE</sequence>
<dbReference type="Pfam" id="PF03781">
    <property type="entry name" value="FGE-sulfatase"/>
    <property type="match status" value="1"/>
</dbReference>
<dbReference type="SUPFAM" id="SSF56436">
    <property type="entry name" value="C-type lectin-like"/>
    <property type="match status" value="1"/>
</dbReference>
<dbReference type="EC" id="1.8.-.-" evidence="3"/>
<accession>A0A518D5J1</accession>
<dbReference type="InterPro" id="IPR042095">
    <property type="entry name" value="SUMF_sf"/>
</dbReference>
<feature type="domain" description="Sulfatase-modifying factor enzyme-like" evidence="2">
    <location>
        <begin position="149"/>
        <end position="408"/>
    </location>
</feature>
<organism evidence="3 4">
    <name type="scientific">Pirellulimonas nuda</name>
    <dbReference type="NCBI Taxonomy" id="2528009"/>
    <lineage>
        <taxon>Bacteria</taxon>
        <taxon>Pseudomonadati</taxon>
        <taxon>Planctomycetota</taxon>
        <taxon>Planctomycetia</taxon>
        <taxon>Pirellulales</taxon>
        <taxon>Lacipirellulaceae</taxon>
        <taxon>Pirellulimonas</taxon>
    </lineage>
</organism>
<dbReference type="PANTHER" id="PTHR23150:SF36">
    <property type="entry name" value="HERCYNINE OXYGENASE"/>
    <property type="match status" value="1"/>
</dbReference>
<dbReference type="Proteomes" id="UP000317429">
    <property type="component" value="Chromosome"/>
</dbReference>
<dbReference type="EMBL" id="CP036291">
    <property type="protein sequence ID" value="QDU86747.1"/>
    <property type="molecule type" value="Genomic_DNA"/>
</dbReference>
<gene>
    <name evidence="3" type="primary">egtB_1</name>
    <name evidence="3" type="ORF">Pla175_00970</name>
</gene>
<reference evidence="3 4" key="1">
    <citation type="submission" date="2019-02" db="EMBL/GenBank/DDBJ databases">
        <title>Deep-cultivation of Planctomycetes and their phenomic and genomic characterization uncovers novel biology.</title>
        <authorList>
            <person name="Wiegand S."/>
            <person name="Jogler M."/>
            <person name="Boedeker C."/>
            <person name="Pinto D."/>
            <person name="Vollmers J."/>
            <person name="Rivas-Marin E."/>
            <person name="Kohn T."/>
            <person name="Peeters S.H."/>
            <person name="Heuer A."/>
            <person name="Rast P."/>
            <person name="Oberbeckmann S."/>
            <person name="Bunk B."/>
            <person name="Jeske O."/>
            <person name="Meyerdierks A."/>
            <person name="Storesund J.E."/>
            <person name="Kallscheuer N."/>
            <person name="Luecker S."/>
            <person name="Lage O.M."/>
            <person name="Pohl T."/>
            <person name="Merkel B.J."/>
            <person name="Hornburger P."/>
            <person name="Mueller R.-W."/>
            <person name="Bruemmer F."/>
            <person name="Labrenz M."/>
            <person name="Spormann A.M."/>
            <person name="Op den Camp H."/>
            <person name="Overmann J."/>
            <person name="Amann R."/>
            <person name="Jetten M.S.M."/>
            <person name="Mascher T."/>
            <person name="Medema M.H."/>
            <person name="Devos D.P."/>
            <person name="Kaster A.-K."/>
            <person name="Ovreas L."/>
            <person name="Rohde M."/>
            <person name="Galperin M.Y."/>
            <person name="Jogler C."/>
        </authorList>
    </citation>
    <scope>NUCLEOTIDE SEQUENCE [LARGE SCALE GENOMIC DNA]</scope>
    <source>
        <strain evidence="3 4">Pla175</strain>
    </source>
</reference>
<keyword evidence="1" id="KW-0812">Transmembrane</keyword>
<evidence type="ECO:0000313" key="4">
    <source>
        <dbReference type="Proteomes" id="UP000317429"/>
    </source>
</evidence>
<dbReference type="InterPro" id="IPR016187">
    <property type="entry name" value="CTDL_fold"/>
</dbReference>
<name>A0A518D5J1_9BACT</name>
<evidence type="ECO:0000256" key="1">
    <source>
        <dbReference type="SAM" id="Phobius"/>
    </source>
</evidence>
<evidence type="ECO:0000313" key="3">
    <source>
        <dbReference type="EMBL" id="QDU86747.1"/>
    </source>
</evidence>
<dbReference type="Gene3D" id="3.90.1580.10">
    <property type="entry name" value="paralog of FGE (formylglycine-generating enzyme)"/>
    <property type="match status" value="1"/>
</dbReference>